<dbReference type="EMBL" id="MN740075">
    <property type="protein sequence ID" value="QHT86713.1"/>
    <property type="molecule type" value="Genomic_DNA"/>
</dbReference>
<evidence type="ECO:0000256" key="4">
    <source>
        <dbReference type="ARBA" id="ARBA00023163"/>
    </source>
</evidence>
<dbReference type="GO" id="GO:0003677">
    <property type="term" value="F:DNA binding"/>
    <property type="evidence" value="ECO:0007669"/>
    <property type="project" value="InterPro"/>
</dbReference>
<protein>
    <recommendedName>
        <fullName evidence="6">DNA-directed RNA polymerase subunit N</fullName>
    </recommendedName>
</protein>
<dbReference type="GO" id="GO:0000428">
    <property type="term" value="C:DNA-directed RNA polymerase complex"/>
    <property type="evidence" value="ECO:0007669"/>
    <property type="project" value="UniProtKB-KW"/>
</dbReference>
<dbReference type="GO" id="GO:0006351">
    <property type="term" value="P:DNA-templated transcription"/>
    <property type="evidence" value="ECO:0007669"/>
    <property type="project" value="InterPro"/>
</dbReference>
<name>A0A6C0I3J2_9ZZZZ</name>
<evidence type="ECO:0000313" key="5">
    <source>
        <dbReference type="EMBL" id="QHT86713.1"/>
    </source>
</evidence>
<dbReference type="GO" id="GO:0003899">
    <property type="term" value="F:DNA-directed RNA polymerase activity"/>
    <property type="evidence" value="ECO:0007669"/>
    <property type="project" value="InterPro"/>
</dbReference>
<reference evidence="5" key="1">
    <citation type="journal article" date="2020" name="Nature">
        <title>Giant virus diversity and host interactions through global metagenomics.</title>
        <authorList>
            <person name="Schulz F."/>
            <person name="Roux S."/>
            <person name="Paez-Espino D."/>
            <person name="Jungbluth S."/>
            <person name="Walsh D.A."/>
            <person name="Denef V.J."/>
            <person name="McMahon K.D."/>
            <person name="Konstantinidis K.T."/>
            <person name="Eloe-Fadrosh E.A."/>
            <person name="Kyrpides N.C."/>
            <person name="Woyke T."/>
        </authorList>
    </citation>
    <scope>NUCLEOTIDE SEQUENCE</scope>
    <source>
        <strain evidence="5">GVMAG-M-3300023184-18</strain>
    </source>
</reference>
<evidence type="ECO:0000256" key="2">
    <source>
        <dbReference type="ARBA" id="ARBA00022723"/>
    </source>
</evidence>
<dbReference type="SUPFAM" id="SSF46924">
    <property type="entry name" value="RNA polymerase subunit RPB10"/>
    <property type="match status" value="1"/>
</dbReference>
<dbReference type="GO" id="GO:0008270">
    <property type="term" value="F:zinc ion binding"/>
    <property type="evidence" value="ECO:0007669"/>
    <property type="project" value="TreeGrafter"/>
</dbReference>
<dbReference type="AlphaFoldDB" id="A0A6C0I3J2"/>
<dbReference type="InterPro" id="IPR023580">
    <property type="entry name" value="RNA_pol_su_RPB10"/>
</dbReference>
<dbReference type="PANTHER" id="PTHR23431:SF3">
    <property type="entry name" value="DNA-DIRECTED RNA POLYMERASES I, II, AND III SUBUNIT RPABC5"/>
    <property type="match status" value="1"/>
</dbReference>
<keyword evidence="2" id="KW-0479">Metal-binding</keyword>
<keyword evidence="3" id="KW-0862">Zinc</keyword>
<organism evidence="5">
    <name type="scientific">viral metagenome</name>
    <dbReference type="NCBI Taxonomy" id="1070528"/>
    <lineage>
        <taxon>unclassified sequences</taxon>
        <taxon>metagenomes</taxon>
        <taxon>organismal metagenomes</taxon>
    </lineage>
</organism>
<proteinExistence type="predicted"/>
<dbReference type="Pfam" id="PF01194">
    <property type="entry name" value="RNA_pol_N"/>
    <property type="match status" value="1"/>
</dbReference>
<keyword evidence="1" id="KW-0240">DNA-directed RNA polymerase</keyword>
<accession>A0A6C0I3J2</accession>
<sequence length="82" mass="9509">MIIPVKCVTCGKVIADKYRYYLNKVREKKLEEQPGGDDVAIDKVLYLTKHNIKKTPEGQVLDDIGFTKMCCRRHFLTHVDIQ</sequence>
<evidence type="ECO:0000256" key="3">
    <source>
        <dbReference type="ARBA" id="ARBA00022833"/>
    </source>
</evidence>
<keyword evidence="4" id="KW-0804">Transcription</keyword>
<dbReference type="PANTHER" id="PTHR23431">
    <property type="entry name" value="DNA-DIRECTED RNA POLYMERASES I, II, AND III SUBUNIT RPABC5 FAMILY MEMBER"/>
    <property type="match status" value="1"/>
</dbReference>
<evidence type="ECO:0000256" key="1">
    <source>
        <dbReference type="ARBA" id="ARBA00022478"/>
    </source>
</evidence>
<dbReference type="Gene3D" id="1.10.10.60">
    <property type="entry name" value="Homeodomain-like"/>
    <property type="match status" value="1"/>
</dbReference>
<dbReference type="InterPro" id="IPR000268">
    <property type="entry name" value="RPABC5/Rpb10"/>
</dbReference>
<evidence type="ECO:0008006" key="6">
    <source>
        <dbReference type="Google" id="ProtNLM"/>
    </source>
</evidence>